<organism evidence="12 13">
    <name type="scientific">Pinctada imbricata</name>
    <name type="common">Atlantic pearl-oyster</name>
    <name type="synonym">Pinctada martensii</name>
    <dbReference type="NCBI Taxonomy" id="66713"/>
    <lineage>
        <taxon>Eukaryota</taxon>
        <taxon>Metazoa</taxon>
        <taxon>Spiralia</taxon>
        <taxon>Lophotrochozoa</taxon>
        <taxon>Mollusca</taxon>
        <taxon>Bivalvia</taxon>
        <taxon>Autobranchia</taxon>
        <taxon>Pteriomorphia</taxon>
        <taxon>Pterioida</taxon>
        <taxon>Pterioidea</taxon>
        <taxon>Pteriidae</taxon>
        <taxon>Pinctada</taxon>
    </lineage>
</organism>
<dbReference type="InterPro" id="IPR037104">
    <property type="entry name" value="Annexin_sf"/>
</dbReference>
<dbReference type="GO" id="GO:0005886">
    <property type="term" value="C:plasma membrane"/>
    <property type="evidence" value="ECO:0007669"/>
    <property type="project" value="TreeGrafter"/>
</dbReference>
<evidence type="ECO:0000256" key="3">
    <source>
        <dbReference type="ARBA" id="ARBA00007831"/>
    </source>
</evidence>
<comment type="subcellular location">
    <subcellularLocation>
        <location evidence="1">Host cell</location>
    </subcellularLocation>
    <subcellularLocation>
        <location evidence="2">Secreted</location>
        <location evidence="2">Extracellular exosome</location>
    </subcellularLocation>
    <subcellularLocation>
        <location evidence="9">Tegument</location>
    </subcellularLocation>
</comment>
<reference evidence="12" key="1">
    <citation type="submission" date="2019-08" db="EMBL/GenBank/DDBJ databases">
        <title>The improved chromosome-level genome for the pearl oyster Pinctada fucata martensii using PacBio sequencing and Hi-C.</title>
        <authorList>
            <person name="Zheng Z."/>
        </authorList>
    </citation>
    <scope>NUCLEOTIDE SEQUENCE</scope>
    <source>
        <strain evidence="12">ZZ-2019</strain>
        <tissue evidence="12">Adductor muscle</tissue>
    </source>
</reference>
<dbReference type="FunFam" id="1.10.220.10:FF:000001">
    <property type="entry name" value="Annexin"/>
    <property type="match status" value="1"/>
</dbReference>
<keyword evidence="5 11" id="KW-0106">Calcium</keyword>
<proteinExistence type="inferred from homology"/>
<dbReference type="AlphaFoldDB" id="A0AA88XR54"/>
<keyword evidence="7 11" id="KW-0111">Calcium/phospholipid-binding</keyword>
<gene>
    <name evidence="12" type="ORF">FSP39_014475</name>
</gene>
<comment type="domain">
    <text evidence="11">A pair of annexin repeats may form one binding site for calcium and phospholipid.</text>
</comment>
<dbReference type="PROSITE" id="PS51897">
    <property type="entry name" value="ANNEXIN_2"/>
    <property type="match status" value="3"/>
</dbReference>
<dbReference type="GO" id="GO:0005634">
    <property type="term" value="C:nucleus"/>
    <property type="evidence" value="ECO:0007669"/>
    <property type="project" value="TreeGrafter"/>
</dbReference>
<dbReference type="PROSITE" id="PS00223">
    <property type="entry name" value="ANNEXIN_1"/>
    <property type="match status" value="1"/>
</dbReference>
<dbReference type="PANTHER" id="PTHR10502:SF233">
    <property type="entry name" value="ANNEXIN B9"/>
    <property type="match status" value="1"/>
</dbReference>
<evidence type="ECO:0000256" key="4">
    <source>
        <dbReference type="ARBA" id="ARBA00022737"/>
    </source>
</evidence>
<evidence type="ECO:0000313" key="13">
    <source>
        <dbReference type="Proteomes" id="UP001186944"/>
    </source>
</evidence>
<dbReference type="GO" id="GO:0012506">
    <property type="term" value="C:vesicle membrane"/>
    <property type="evidence" value="ECO:0007669"/>
    <property type="project" value="TreeGrafter"/>
</dbReference>
<evidence type="ECO:0000256" key="10">
    <source>
        <dbReference type="ARBA" id="ARBA00077076"/>
    </source>
</evidence>
<comment type="similarity">
    <text evidence="3 11">Belongs to the annexin family.</text>
</comment>
<comment type="function">
    <text evidence="8">Involved in reproduction of the worm. Involved in host-parasite interaction. Delivered into the host cell by means of parasite exosomes. Binds to acidic phospholipid membranes in a calcium-dependent manner in vitro. Causes aggregation of liposomes in the presence of calcium, but not in its absence. Likely to promote membrane fusion. May provide structural integrity within the tegument.</text>
</comment>
<evidence type="ECO:0000313" key="12">
    <source>
        <dbReference type="EMBL" id="KAK3090767.1"/>
    </source>
</evidence>
<dbReference type="GO" id="GO:0005576">
    <property type="term" value="C:extracellular region"/>
    <property type="evidence" value="ECO:0007669"/>
    <property type="project" value="UniProtKB-SubCell"/>
</dbReference>
<protein>
    <recommendedName>
        <fullName evidence="10 11">Annexin</fullName>
    </recommendedName>
</protein>
<dbReference type="PRINTS" id="PR00196">
    <property type="entry name" value="ANNEXIN"/>
</dbReference>
<feature type="non-terminal residue" evidence="12">
    <location>
        <position position="1"/>
    </location>
</feature>
<dbReference type="InterPro" id="IPR018502">
    <property type="entry name" value="Annexin_repeat"/>
</dbReference>
<evidence type="ECO:0000256" key="7">
    <source>
        <dbReference type="ARBA" id="ARBA00023302"/>
    </source>
</evidence>
<comment type="caution">
    <text evidence="12">The sequence shown here is derived from an EMBL/GenBank/DDBJ whole genome shotgun (WGS) entry which is preliminary data.</text>
</comment>
<evidence type="ECO:0000256" key="8">
    <source>
        <dbReference type="ARBA" id="ARBA00059330"/>
    </source>
</evidence>
<evidence type="ECO:0000256" key="5">
    <source>
        <dbReference type="ARBA" id="ARBA00022837"/>
    </source>
</evidence>
<dbReference type="GO" id="GO:0005737">
    <property type="term" value="C:cytoplasm"/>
    <property type="evidence" value="ECO:0007669"/>
    <property type="project" value="TreeGrafter"/>
</dbReference>
<dbReference type="InterPro" id="IPR018252">
    <property type="entry name" value="Annexin_repeat_CS"/>
</dbReference>
<dbReference type="Pfam" id="PF00191">
    <property type="entry name" value="Annexin"/>
    <property type="match status" value="3"/>
</dbReference>
<dbReference type="GO" id="GO:0005544">
    <property type="term" value="F:calcium-dependent phospholipid binding"/>
    <property type="evidence" value="ECO:0007669"/>
    <property type="project" value="UniProtKB-KW"/>
</dbReference>
<dbReference type="InterPro" id="IPR001464">
    <property type="entry name" value="Annexin"/>
</dbReference>
<dbReference type="FunFam" id="1.10.220.10:FF:000002">
    <property type="entry name" value="Annexin"/>
    <property type="match status" value="1"/>
</dbReference>
<dbReference type="Proteomes" id="UP001186944">
    <property type="component" value="Unassembled WGS sequence"/>
</dbReference>
<sequence length="260" mass="29441">GTDEDTIIDVICTHCNYERQEIKKMYKTMYGQDLVDDLKGDLSGTKEHILVEILCTRSNYQIEMIREEHRKFFRKDIDDDIRGDTSGDFQLLLIGLLQGNRSEEGEINKELVQKDAKDIYEAGTKRFGTDEATFNKILILRSRTHLHAVFEAYAKLDKKGIIGAITSETSGSYRSALLAIVNCINDPLDYFATSFHDCIKGIGTKDKVLMQLVVSHSELDLKDIGEKYLKKYGKGLSTVISNDTSGDYRKLLVRLTNIPA</sequence>
<evidence type="ECO:0000256" key="6">
    <source>
        <dbReference type="ARBA" id="ARBA00023216"/>
    </source>
</evidence>
<keyword evidence="4 11" id="KW-0677">Repeat</keyword>
<dbReference type="EMBL" id="VSWD01000010">
    <property type="protein sequence ID" value="KAK3090767.1"/>
    <property type="molecule type" value="Genomic_DNA"/>
</dbReference>
<evidence type="ECO:0000256" key="1">
    <source>
        <dbReference type="ARBA" id="ARBA00004340"/>
    </source>
</evidence>
<keyword evidence="6 11" id="KW-0041">Annexin</keyword>
<dbReference type="SUPFAM" id="SSF47874">
    <property type="entry name" value="Annexin"/>
    <property type="match status" value="1"/>
</dbReference>
<dbReference type="PANTHER" id="PTHR10502">
    <property type="entry name" value="ANNEXIN"/>
    <property type="match status" value="1"/>
</dbReference>
<evidence type="ECO:0000256" key="11">
    <source>
        <dbReference type="RuleBase" id="RU003540"/>
    </source>
</evidence>
<accession>A0AA88XR54</accession>
<dbReference type="SMART" id="SM00335">
    <property type="entry name" value="ANX"/>
    <property type="match status" value="4"/>
</dbReference>
<evidence type="ECO:0000256" key="9">
    <source>
        <dbReference type="ARBA" id="ARBA00060393"/>
    </source>
</evidence>
<dbReference type="GO" id="GO:0005509">
    <property type="term" value="F:calcium ion binding"/>
    <property type="evidence" value="ECO:0007669"/>
    <property type="project" value="InterPro"/>
</dbReference>
<name>A0AA88XR54_PINIB</name>
<evidence type="ECO:0000256" key="2">
    <source>
        <dbReference type="ARBA" id="ARBA00004550"/>
    </source>
</evidence>
<keyword evidence="13" id="KW-1185">Reference proteome</keyword>
<dbReference type="GO" id="GO:0043657">
    <property type="term" value="C:host cell"/>
    <property type="evidence" value="ECO:0007669"/>
    <property type="project" value="UniProtKB-SubCell"/>
</dbReference>
<dbReference type="Gene3D" id="1.10.220.10">
    <property type="entry name" value="Annexin"/>
    <property type="match status" value="4"/>
</dbReference>
<dbReference type="GO" id="GO:0001786">
    <property type="term" value="F:phosphatidylserine binding"/>
    <property type="evidence" value="ECO:0007669"/>
    <property type="project" value="TreeGrafter"/>
</dbReference>